<evidence type="ECO:0000256" key="1">
    <source>
        <dbReference type="PROSITE-ProRule" id="PRU00047"/>
    </source>
</evidence>
<dbReference type="GO" id="GO:0008270">
    <property type="term" value="F:zinc ion binding"/>
    <property type="evidence" value="ECO:0007669"/>
    <property type="project" value="UniProtKB-KW"/>
</dbReference>
<dbReference type="OMA" id="FETINDM"/>
<dbReference type="Proteomes" id="UP000008143">
    <property type="component" value="Chromosome 6"/>
</dbReference>
<organism evidence="4 5">
    <name type="scientific">Xenopus tropicalis</name>
    <name type="common">Western clawed frog</name>
    <name type="synonym">Silurana tropicalis</name>
    <dbReference type="NCBI Taxonomy" id="8364"/>
    <lineage>
        <taxon>Eukaryota</taxon>
        <taxon>Metazoa</taxon>
        <taxon>Chordata</taxon>
        <taxon>Craniata</taxon>
        <taxon>Vertebrata</taxon>
        <taxon>Euteleostomi</taxon>
        <taxon>Amphibia</taxon>
        <taxon>Batrachia</taxon>
        <taxon>Anura</taxon>
        <taxon>Pipoidea</taxon>
        <taxon>Pipidae</taxon>
        <taxon>Xenopodinae</taxon>
        <taxon>Xenopus</taxon>
        <taxon>Silurana</taxon>
    </lineage>
</organism>
<evidence type="ECO:0000313" key="5">
    <source>
        <dbReference type="RefSeq" id="XP_004911514.3"/>
    </source>
</evidence>
<dbReference type="OrthoDB" id="9908294at2759"/>
<keyword evidence="1" id="KW-0863">Zinc-finger</keyword>
<dbReference type="Pfam" id="PF14893">
    <property type="entry name" value="PNMA"/>
    <property type="match status" value="1"/>
</dbReference>
<gene>
    <name evidence="5 6" type="primary">LOC101734457</name>
</gene>
<evidence type="ECO:0000256" key="2">
    <source>
        <dbReference type="SAM" id="MobiDB-lite"/>
    </source>
</evidence>
<dbReference type="AlphaFoldDB" id="A0A8J0R099"/>
<dbReference type="PANTHER" id="PTHR23095:SF50">
    <property type="entry name" value="PARANEOPLASTIC ANTIGEN MA2-LIKE"/>
    <property type="match status" value="1"/>
</dbReference>
<dbReference type="GeneID" id="101734457"/>
<name>A0A8J0R099_XENTR</name>
<dbReference type="RefSeq" id="XP_004911514.3">
    <property type="nucleotide sequence ID" value="XM_004911457.3"/>
</dbReference>
<dbReference type="GO" id="GO:0003676">
    <property type="term" value="F:nucleic acid binding"/>
    <property type="evidence" value="ECO:0007669"/>
    <property type="project" value="InterPro"/>
</dbReference>
<feature type="domain" description="CCHC-type" evidence="3">
    <location>
        <begin position="407"/>
        <end position="422"/>
    </location>
</feature>
<dbReference type="PANTHER" id="PTHR23095">
    <property type="entry name" value="PARANEOPLASTIC ANTIGEN"/>
    <property type="match status" value="1"/>
</dbReference>
<reference evidence="5" key="1">
    <citation type="submission" date="2025-08" db="UniProtKB">
        <authorList>
            <consortium name="RefSeq"/>
        </authorList>
    </citation>
    <scope>IDENTIFICATION</scope>
    <source>
        <strain evidence="5">Nigerian</strain>
        <tissue evidence="5">Liver and blood</tissue>
    </source>
</reference>
<dbReference type="AGR" id="Xenbase:XB-GENE-29087795"/>
<proteinExistence type="predicted"/>
<feature type="region of interest" description="Disordered" evidence="2">
    <location>
        <begin position="376"/>
        <end position="398"/>
    </location>
</feature>
<evidence type="ECO:0000259" key="3">
    <source>
        <dbReference type="PROSITE" id="PS50158"/>
    </source>
</evidence>
<dbReference type="InterPro" id="IPR036875">
    <property type="entry name" value="Znf_CCHC_sf"/>
</dbReference>
<sequence>MDPETVAEWCQTLNINTDHCLALLLPKEDFTTRQIYQLMDEVIPQGRCFIRGMKKDDATATTSVLLEWDCRVINLNAPPTVEFGKEGHKARLVFPTEGSPEGGSPTSTANEPPLAVSTTIGPDFITALGDFVEKCTKGSSPYNGIGYRKLRFFSGSQPVPTGEDDYESWMEQSMQVLDEWDIPEAHKKQRIAESLRGAAADTVRNLKLSKQDCTAYDYLQALQDVFGRTENAADLLYQFEHTYQGHGEKLSDYIQRLDKILHQILLKKGLDPKLVDKVRVKQILQGAQPLDPIMLKLRMKQGEETLTYNQLIKEVREEEARLEVKGSMVGASSGPKATVKTVCPMESSQEMTQMRGQLQMLTELMTQLTKSHLSTSGAASTMLNTTSARSDRPGPTPDNTFGNIVICYKCGEAGHYRARCRNKPNPDKVINQLSKLLNAERKKMQGNFREPQ</sequence>
<dbReference type="KEGG" id="xtr:101734457"/>
<dbReference type="InterPro" id="IPR048270">
    <property type="entry name" value="PNMA_C"/>
</dbReference>
<evidence type="ECO:0000313" key="4">
    <source>
        <dbReference type="Proteomes" id="UP000008143"/>
    </source>
</evidence>
<protein>
    <submittedName>
        <fullName evidence="5">Paraneoplastic antigen Ma2</fullName>
    </submittedName>
</protein>
<accession>A0A8J0R099</accession>
<keyword evidence="4" id="KW-1185">Reference proteome</keyword>
<dbReference type="SMART" id="SM00343">
    <property type="entry name" value="ZnF_C2HC"/>
    <property type="match status" value="1"/>
</dbReference>
<evidence type="ECO:0000313" key="6">
    <source>
        <dbReference type="Xenbase" id="XB-GENE-29087795"/>
    </source>
</evidence>
<keyword evidence="1" id="KW-0479">Metal-binding</keyword>
<dbReference type="SUPFAM" id="SSF57756">
    <property type="entry name" value="Retrovirus zinc finger-like domains"/>
    <property type="match status" value="1"/>
</dbReference>
<dbReference type="InterPro" id="IPR026523">
    <property type="entry name" value="PNMA"/>
</dbReference>
<dbReference type="PROSITE" id="PS50158">
    <property type="entry name" value="ZF_CCHC"/>
    <property type="match status" value="1"/>
</dbReference>
<dbReference type="InterPro" id="IPR001878">
    <property type="entry name" value="Znf_CCHC"/>
</dbReference>
<feature type="compositionally biased region" description="Polar residues" evidence="2">
    <location>
        <begin position="376"/>
        <end position="388"/>
    </location>
</feature>
<keyword evidence="1" id="KW-0862">Zinc</keyword>
<dbReference type="Xenbase" id="XB-GENE-29087795">
    <property type="gene designation" value="LOC101734457"/>
</dbReference>